<feature type="transmembrane region" description="Helical" evidence="1">
    <location>
        <begin position="124"/>
        <end position="141"/>
    </location>
</feature>
<dbReference type="Pfam" id="PF04892">
    <property type="entry name" value="VanZ"/>
    <property type="match status" value="1"/>
</dbReference>
<dbReference type="RefSeq" id="WP_290443634.1">
    <property type="nucleotide sequence ID" value="NZ_JAMXWN010000027.1"/>
</dbReference>
<dbReference type="Proteomes" id="UP001596267">
    <property type="component" value="Unassembled WGS sequence"/>
</dbReference>
<accession>A0ABW1WGK8</accession>
<evidence type="ECO:0000313" key="3">
    <source>
        <dbReference type="EMBL" id="MFC6387706.1"/>
    </source>
</evidence>
<name>A0ABW1WGK8_9BACL</name>
<dbReference type="InterPro" id="IPR006976">
    <property type="entry name" value="VanZ-like"/>
</dbReference>
<dbReference type="InterPro" id="IPR053150">
    <property type="entry name" value="Teicoplanin_resist-assoc"/>
</dbReference>
<feature type="transmembrane region" description="Helical" evidence="1">
    <location>
        <begin position="58"/>
        <end position="78"/>
    </location>
</feature>
<dbReference type="EMBL" id="JBHSTQ010000026">
    <property type="protein sequence ID" value="MFC6387706.1"/>
    <property type="molecule type" value="Genomic_DNA"/>
</dbReference>
<dbReference type="PANTHER" id="PTHR36834">
    <property type="entry name" value="MEMBRANE PROTEIN-RELATED"/>
    <property type="match status" value="1"/>
</dbReference>
<reference evidence="4" key="1">
    <citation type="journal article" date="2019" name="Int. J. Syst. Evol. Microbiol.">
        <title>The Global Catalogue of Microorganisms (GCM) 10K type strain sequencing project: providing services to taxonomists for standard genome sequencing and annotation.</title>
        <authorList>
            <consortium name="The Broad Institute Genomics Platform"/>
            <consortium name="The Broad Institute Genome Sequencing Center for Infectious Disease"/>
            <person name="Wu L."/>
            <person name="Ma J."/>
        </authorList>
    </citation>
    <scope>NUCLEOTIDE SEQUENCE [LARGE SCALE GENOMIC DNA]</scope>
    <source>
        <strain evidence="4">CCUG 42001</strain>
    </source>
</reference>
<protein>
    <submittedName>
        <fullName evidence="3">VanZ family protein</fullName>
    </submittedName>
</protein>
<keyword evidence="1" id="KW-1133">Transmembrane helix</keyword>
<feature type="transmembrane region" description="Helical" evidence="1">
    <location>
        <begin position="90"/>
        <end position="112"/>
    </location>
</feature>
<evidence type="ECO:0000259" key="2">
    <source>
        <dbReference type="Pfam" id="PF04892"/>
    </source>
</evidence>
<keyword evidence="1" id="KW-0812">Transmembrane</keyword>
<gene>
    <name evidence="3" type="ORF">ACFP7A_14150</name>
</gene>
<comment type="caution">
    <text evidence="3">The sequence shown here is derived from an EMBL/GenBank/DDBJ whole genome shotgun (WGS) entry which is preliminary data.</text>
</comment>
<feature type="domain" description="VanZ-like" evidence="2">
    <location>
        <begin position="4"/>
        <end position="139"/>
    </location>
</feature>
<organism evidence="3 4">
    <name type="scientific">Sporolactobacillus kofuensis</name>
    <dbReference type="NCBI Taxonomy" id="269672"/>
    <lineage>
        <taxon>Bacteria</taxon>
        <taxon>Bacillati</taxon>
        <taxon>Bacillota</taxon>
        <taxon>Bacilli</taxon>
        <taxon>Bacillales</taxon>
        <taxon>Sporolactobacillaceae</taxon>
        <taxon>Sporolactobacillus</taxon>
    </lineage>
</organism>
<dbReference type="PANTHER" id="PTHR36834:SF2">
    <property type="entry name" value="MEMBRANE PROTEIN"/>
    <property type="match status" value="1"/>
</dbReference>
<evidence type="ECO:0000256" key="1">
    <source>
        <dbReference type="SAM" id="Phobius"/>
    </source>
</evidence>
<proteinExistence type="predicted"/>
<keyword evidence="4" id="KW-1185">Reference proteome</keyword>
<evidence type="ECO:0000313" key="4">
    <source>
        <dbReference type="Proteomes" id="UP001596267"/>
    </source>
</evidence>
<sequence length="162" mass="19021">MYFFLLYGRTVYFNVFFMSQAYASHQMTRPFHFPFEVINFIPFHTIINDLVQFSAPTVIQVLGNLFLLTPLCFFILLFKMASNRKTVIIAFYFSLSIELLQLIKALIFSQYTWGLGRAADIDDVILNTLSAFIALLLYKGYETIRYKMRNSFKNLREEVSNK</sequence>
<keyword evidence="1" id="KW-0472">Membrane</keyword>